<dbReference type="Proteomes" id="UP000271974">
    <property type="component" value="Unassembled WGS sequence"/>
</dbReference>
<protein>
    <submittedName>
        <fullName evidence="1">Uncharacterized protein</fullName>
    </submittedName>
</protein>
<proteinExistence type="predicted"/>
<reference evidence="1 2" key="1">
    <citation type="submission" date="2019-01" db="EMBL/GenBank/DDBJ databases">
        <title>A draft genome assembly of the solar-powered sea slug Elysia chlorotica.</title>
        <authorList>
            <person name="Cai H."/>
            <person name="Li Q."/>
            <person name="Fang X."/>
            <person name="Li J."/>
            <person name="Curtis N.E."/>
            <person name="Altenburger A."/>
            <person name="Shibata T."/>
            <person name="Feng M."/>
            <person name="Maeda T."/>
            <person name="Schwartz J.A."/>
            <person name="Shigenobu S."/>
            <person name="Lundholm N."/>
            <person name="Nishiyama T."/>
            <person name="Yang H."/>
            <person name="Hasebe M."/>
            <person name="Li S."/>
            <person name="Pierce S.K."/>
            <person name="Wang J."/>
        </authorList>
    </citation>
    <scope>NUCLEOTIDE SEQUENCE [LARGE SCALE GENOMIC DNA]</scope>
    <source>
        <strain evidence="1">EC2010</strain>
        <tissue evidence="1">Whole organism of an adult</tissue>
    </source>
</reference>
<feature type="non-terminal residue" evidence="1">
    <location>
        <position position="106"/>
    </location>
</feature>
<evidence type="ECO:0000313" key="2">
    <source>
        <dbReference type="Proteomes" id="UP000271974"/>
    </source>
</evidence>
<dbReference type="OrthoDB" id="6153993at2759"/>
<accession>A0A433TPX1</accession>
<name>A0A433TPX1_ELYCH</name>
<feature type="non-terminal residue" evidence="1">
    <location>
        <position position="1"/>
    </location>
</feature>
<gene>
    <name evidence="1" type="ORF">EGW08_008677</name>
</gene>
<organism evidence="1 2">
    <name type="scientific">Elysia chlorotica</name>
    <name type="common">Eastern emerald elysia</name>
    <name type="synonym">Sea slug</name>
    <dbReference type="NCBI Taxonomy" id="188477"/>
    <lineage>
        <taxon>Eukaryota</taxon>
        <taxon>Metazoa</taxon>
        <taxon>Spiralia</taxon>
        <taxon>Lophotrochozoa</taxon>
        <taxon>Mollusca</taxon>
        <taxon>Gastropoda</taxon>
        <taxon>Heterobranchia</taxon>
        <taxon>Euthyneura</taxon>
        <taxon>Panpulmonata</taxon>
        <taxon>Sacoglossa</taxon>
        <taxon>Placobranchoidea</taxon>
        <taxon>Plakobranchidae</taxon>
        <taxon>Elysia</taxon>
    </lineage>
</organism>
<sequence length="106" mass="12265">NRTKDVSGATVIWLKVKEFQYRQAEKNKTFISYDYSSDYKMVDVRGVRRRSATSVPVPNIQPAYNQQLSISTLKNQDLLQICLQMVIHEELHGWFQSLPTTNGTKD</sequence>
<keyword evidence="2" id="KW-1185">Reference proteome</keyword>
<dbReference type="AlphaFoldDB" id="A0A433TPX1"/>
<comment type="caution">
    <text evidence="1">The sequence shown here is derived from an EMBL/GenBank/DDBJ whole genome shotgun (WGS) entry which is preliminary data.</text>
</comment>
<evidence type="ECO:0000313" key="1">
    <source>
        <dbReference type="EMBL" id="RUS83571.1"/>
    </source>
</evidence>
<dbReference type="EMBL" id="RQTK01000239">
    <property type="protein sequence ID" value="RUS83571.1"/>
    <property type="molecule type" value="Genomic_DNA"/>
</dbReference>